<organism evidence="2 3">
    <name type="scientific">Brachybacterium fresconis</name>
    <dbReference type="NCBI Taxonomy" id="173363"/>
    <lineage>
        <taxon>Bacteria</taxon>
        <taxon>Bacillati</taxon>
        <taxon>Actinomycetota</taxon>
        <taxon>Actinomycetes</taxon>
        <taxon>Micrococcales</taxon>
        <taxon>Dermabacteraceae</taxon>
        <taxon>Brachybacterium</taxon>
    </lineage>
</organism>
<name>A0ABS4YKY7_9MICO</name>
<feature type="region of interest" description="Disordered" evidence="1">
    <location>
        <begin position="29"/>
        <end position="94"/>
    </location>
</feature>
<evidence type="ECO:0000313" key="3">
    <source>
        <dbReference type="Proteomes" id="UP000698222"/>
    </source>
</evidence>
<keyword evidence="3" id="KW-1185">Reference proteome</keyword>
<sequence length="129" mass="14233">MRFDLSLYGVLACPVLSDLSLMEVADWRGMRSSRREQGRQREPDAAGGARDTDHDAPPVRQDDVPMRERGPAREPGAVDEPGGPVTSNVRPADVPAAQAALDRYQSAREDLEAQATQGVEALRARRRRR</sequence>
<reference evidence="2 3" key="1">
    <citation type="submission" date="2021-03" db="EMBL/GenBank/DDBJ databases">
        <title>Sequencing the genomes of 1000 actinobacteria strains.</title>
        <authorList>
            <person name="Klenk H.-P."/>
        </authorList>
    </citation>
    <scope>NUCLEOTIDE SEQUENCE [LARGE SCALE GENOMIC DNA]</scope>
    <source>
        <strain evidence="2 3">DSM 14564</strain>
    </source>
</reference>
<evidence type="ECO:0000313" key="2">
    <source>
        <dbReference type="EMBL" id="MBP2409464.1"/>
    </source>
</evidence>
<accession>A0ABS4YKY7</accession>
<comment type="caution">
    <text evidence="2">The sequence shown here is derived from an EMBL/GenBank/DDBJ whole genome shotgun (WGS) entry which is preliminary data.</text>
</comment>
<proteinExistence type="predicted"/>
<dbReference type="EMBL" id="JAGIOC010000001">
    <property type="protein sequence ID" value="MBP2409464.1"/>
    <property type="molecule type" value="Genomic_DNA"/>
</dbReference>
<gene>
    <name evidence="2" type="ORF">JOF44_002367</name>
</gene>
<feature type="compositionally biased region" description="Basic and acidic residues" evidence="1">
    <location>
        <begin position="29"/>
        <end position="72"/>
    </location>
</feature>
<dbReference type="Proteomes" id="UP000698222">
    <property type="component" value="Unassembled WGS sequence"/>
</dbReference>
<evidence type="ECO:0000256" key="1">
    <source>
        <dbReference type="SAM" id="MobiDB-lite"/>
    </source>
</evidence>
<protein>
    <submittedName>
        <fullName evidence="2">Uncharacterized protein</fullName>
    </submittedName>
</protein>